<evidence type="ECO:0000313" key="3">
    <source>
        <dbReference type="Proteomes" id="UP001626593"/>
    </source>
</evidence>
<keyword evidence="1" id="KW-0812">Transmembrane</keyword>
<evidence type="ECO:0008006" key="4">
    <source>
        <dbReference type="Google" id="ProtNLM"/>
    </source>
</evidence>
<protein>
    <recommendedName>
        <fullName evidence="4">Transmembrane protein</fullName>
    </recommendedName>
</protein>
<proteinExistence type="predicted"/>
<name>A0ABZ1AVK4_AROEV</name>
<dbReference type="EMBL" id="CP141259">
    <property type="protein sequence ID" value="WRL48502.1"/>
    <property type="molecule type" value="Genomic_DNA"/>
</dbReference>
<feature type="transmembrane region" description="Helical" evidence="1">
    <location>
        <begin position="12"/>
        <end position="30"/>
    </location>
</feature>
<dbReference type="RefSeq" id="WP_169127973.1">
    <property type="nucleotide sequence ID" value="NZ_CAWPLS010000099.1"/>
</dbReference>
<keyword evidence="1" id="KW-0472">Membrane</keyword>
<feature type="transmembrane region" description="Helical" evidence="1">
    <location>
        <begin position="42"/>
        <end position="61"/>
    </location>
</feature>
<evidence type="ECO:0000256" key="1">
    <source>
        <dbReference type="SAM" id="Phobius"/>
    </source>
</evidence>
<keyword evidence="1" id="KW-1133">Transmembrane helix</keyword>
<keyword evidence="3" id="KW-1185">Reference proteome</keyword>
<accession>A0ABZ1AVK4</accession>
<organism evidence="2 3">
    <name type="scientific">Aromatoleum evansii</name>
    <name type="common">Azoarcus evansii</name>
    <dbReference type="NCBI Taxonomy" id="59406"/>
    <lineage>
        <taxon>Bacteria</taxon>
        <taxon>Pseudomonadati</taxon>
        <taxon>Pseudomonadota</taxon>
        <taxon>Betaproteobacteria</taxon>
        <taxon>Rhodocyclales</taxon>
        <taxon>Rhodocyclaceae</taxon>
        <taxon>Aromatoleum</taxon>
    </lineage>
</organism>
<reference evidence="2 3" key="1">
    <citation type="submission" date="2023-12" db="EMBL/GenBank/DDBJ databases">
        <title>A. evansii MAY27, complete genome.</title>
        <authorList>
            <person name="Wang Y."/>
        </authorList>
    </citation>
    <scope>NUCLEOTIDE SEQUENCE [LARGE SCALE GENOMIC DNA]</scope>
    <source>
        <strain evidence="2 3">MAY27</strain>
    </source>
</reference>
<evidence type="ECO:0000313" key="2">
    <source>
        <dbReference type="EMBL" id="WRL48502.1"/>
    </source>
</evidence>
<dbReference type="Proteomes" id="UP001626593">
    <property type="component" value="Chromosome"/>
</dbReference>
<gene>
    <name evidence="2" type="ORF">U5817_10745</name>
</gene>
<sequence>MNRPNIKVYRLAALFVLGILLFNYPLMALFNHPTLVAGIPVLYVYAFAAWVLLVALLILVIERT</sequence>